<feature type="compositionally biased region" description="Basic and acidic residues" evidence="7">
    <location>
        <begin position="557"/>
        <end position="566"/>
    </location>
</feature>
<dbReference type="GO" id="GO:0051301">
    <property type="term" value="P:cell division"/>
    <property type="evidence" value="ECO:0007669"/>
    <property type="project" value="UniProtKB-KW"/>
</dbReference>
<feature type="compositionally biased region" description="Polar residues" evidence="7">
    <location>
        <begin position="501"/>
        <end position="512"/>
    </location>
</feature>
<dbReference type="SUPFAM" id="SSF48403">
    <property type="entry name" value="Ankyrin repeat"/>
    <property type="match status" value="1"/>
</dbReference>
<dbReference type="SMART" id="SM00248">
    <property type="entry name" value="ANK"/>
    <property type="match status" value="2"/>
</dbReference>
<keyword evidence="4" id="KW-0256">Endoplasmic reticulum</keyword>
<keyword evidence="6" id="KW-0131">Cell cycle</keyword>
<evidence type="ECO:0000256" key="6">
    <source>
        <dbReference type="ARBA" id="ARBA00023306"/>
    </source>
</evidence>
<dbReference type="EMBL" id="SOYY01000023">
    <property type="protein sequence ID" value="KAA0704421.1"/>
    <property type="molecule type" value="Genomic_DNA"/>
</dbReference>
<accession>A0A5A9N5U5</accession>
<dbReference type="Pfam" id="PF12796">
    <property type="entry name" value="Ank_2"/>
    <property type="match status" value="1"/>
</dbReference>
<dbReference type="Pfam" id="PF24567">
    <property type="entry name" value="ANKLE2_3rd"/>
    <property type="match status" value="1"/>
</dbReference>
<evidence type="ECO:0000256" key="1">
    <source>
        <dbReference type="ARBA" id="ARBA00004240"/>
    </source>
</evidence>
<proteinExistence type="inferred from homology"/>
<dbReference type="SUPFAM" id="SSF63451">
    <property type="entry name" value="LEM domain"/>
    <property type="match status" value="1"/>
</dbReference>
<dbReference type="Pfam" id="PF03020">
    <property type="entry name" value="LEM"/>
    <property type="match status" value="1"/>
</dbReference>
<dbReference type="InterPro" id="IPR011015">
    <property type="entry name" value="LEM/LEM-like_dom_sf"/>
</dbReference>
<dbReference type="InterPro" id="IPR002110">
    <property type="entry name" value="Ankyrin_rpt"/>
</dbReference>
<evidence type="ECO:0000256" key="5">
    <source>
        <dbReference type="ARBA" id="ARBA00023043"/>
    </source>
</evidence>
<dbReference type="InterPro" id="IPR036770">
    <property type="entry name" value="Ankyrin_rpt-contain_sf"/>
</dbReference>
<dbReference type="PANTHER" id="PTHR12349">
    <property type="entry name" value="ANKYRIN REPEAT AND LEM DOMAIN-CONTAINING PROTEIN 2"/>
    <property type="match status" value="1"/>
</dbReference>
<protein>
    <submittedName>
        <fullName evidence="9">LEM domain-containing protein 2</fullName>
    </submittedName>
</protein>
<comment type="subcellular location">
    <subcellularLocation>
        <location evidence="1">Endoplasmic reticulum</location>
    </subcellularLocation>
</comment>
<dbReference type="SMART" id="SM00540">
    <property type="entry name" value="LEM"/>
    <property type="match status" value="1"/>
</dbReference>
<feature type="region of interest" description="Disordered" evidence="7">
    <location>
        <begin position="49"/>
        <end position="103"/>
    </location>
</feature>
<evidence type="ECO:0000313" key="10">
    <source>
        <dbReference type="Proteomes" id="UP000324632"/>
    </source>
</evidence>
<organism evidence="9 10">
    <name type="scientific">Triplophysa tibetana</name>
    <dbReference type="NCBI Taxonomy" id="1572043"/>
    <lineage>
        <taxon>Eukaryota</taxon>
        <taxon>Metazoa</taxon>
        <taxon>Chordata</taxon>
        <taxon>Craniata</taxon>
        <taxon>Vertebrata</taxon>
        <taxon>Euteleostomi</taxon>
        <taxon>Actinopterygii</taxon>
        <taxon>Neopterygii</taxon>
        <taxon>Teleostei</taxon>
        <taxon>Ostariophysi</taxon>
        <taxon>Cypriniformes</taxon>
        <taxon>Nemacheilidae</taxon>
        <taxon>Triplophysa</taxon>
    </lineage>
</organism>
<keyword evidence="5" id="KW-0040">ANK repeat</keyword>
<dbReference type="Gene3D" id="1.10.720.40">
    <property type="match status" value="1"/>
</dbReference>
<evidence type="ECO:0000259" key="8">
    <source>
        <dbReference type="PROSITE" id="PS50954"/>
    </source>
</evidence>
<reference evidence="9 10" key="1">
    <citation type="journal article" date="2019" name="Mol. Ecol. Resour.">
        <title>Chromosome-level genome assembly of Triplophysa tibetana, a fish adapted to the harsh high-altitude environment of the Tibetan Plateau.</title>
        <authorList>
            <person name="Yang X."/>
            <person name="Liu H."/>
            <person name="Ma Z."/>
            <person name="Zou Y."/>
            <person name="Zou M."/>
            <person name="Mao Y."/>
            <person name="Li X."/>
            <person name="Wang H."/>
            <person name="Chen T."/>
            <person name="Wang W."/>
            <person name="Yang R."/>
        </authorList>
    </citation>
    <scope>NUCLEOTIDE SEQUENCE [LARGE SCALE GENOMIC DNA]</scope>
    <source>
        <strain evidence="9">TTIB1903HZAU</strain>
        <tissue evidence="9">Muscle</tissue>
    </source>
</reference>
<dbReference type="PANTHER" id="PTHR12349:SF4">
    <property type="entry name" value="ANKYRIN REPEAT AND LEM DOMAIN-CONTAINING PROTEIN 2"/>
    <property type="match status" value="1"/>
</dbReference>
<evidence type="ECO:0000256" key="2">
    <source>
        <dbReference type="ARBA" id="ARBA00007597"/>
    </source>
</evidence>
<evidence type="ECO:0000256" key="4">
    <source>
        <dbReference type="ARBA" id="ARBA00022824"/>
    </source>
</evidence>
<dbReference type="Gene3D" id="1.25.40.20">
    <property type="entry name" value="Ankyrin repeat-containing domain"/>
    <property type="match status" value="1"/>
</dbReference>
<dbReference type="GO" id="GO:0005783">
    <property type="term" value="C:endoplasmic reticulum"/>
    <property type="evidence" value="ECO:0007669"/>
    <property type="project" value="UniProtKB-SubCell"/>
</dbReference>
<dbReference type="InterPro" id="IPR003887">
    <property type="entry name" value="LEM_dom"/>
</dbReference>
<feature type="compositionally biased region" description="Polar residues" evidence="7">
    <location>
        <begin position="58"/>
        <end position="67"/>
    </location>
</feature>
<evidence type="ECO:0000256" key="3">
    <source>
        <dbReference type="ARBA" id="ARBA00022618"/>
    </source>
</evidence>
<feature type="region of interest" description="Disordered" evidence="7">
    <location>
        <begin position="493"/>
        <end position="536"/>
    </location>
</feature>
<dbReference type="GO" id="GO:0031468">
    <property type="term" value="P:nuclear membrane reassembly"/>
    <property type="evidence" value="ECO:0007669"/>
    <property type="project" value="UniProtKB-ARBA"/>
</dbReference>
<sequence length="718" mass="81354">MEEILSQLRTLTSDQLREQITGAGLKCGPITATTRSIFEKKYARALLENRTDGGDAASQMNSKSSNGVEDPPQELSPEAPPITKSPESSSENPPVYYGVCPQPDHPSDKEDVCHVYVDKREALKAVVKLSGARFKAFSTREMAENFSRGLCDGGVSPHKPSPEKSGPASATEWCANVEKANEFRSPRTQDLTAKLRRAVETGDEEAFKDLVWENPRYLIGSGDNPTVVQEGCRYNVLHVAAKEDQPEMSRLILETLENPRFMRLMYPHDELLMLFQRIRYILDLYLNTPDKVNNETPLHFACKFGCADVVNVLCSHPYTDKNCRNKYDQKPASIICERGNKRKDVKQKIMDYLEDRFYVPLLRATDNTLAPVIAGPWCQSRSVDHFHEPVMTDAPKNPKMNLKAFVGPLKFSKAEEFHRLWKTPPRDRAEYFHHILKSDWDQGAERVGRELARELGFPWAEYWEFLNCFINLSTDDGLKMLEEHFSARETFTGKERRCDETPSSVYKSYQNERLNESSSTTQENSSEHDDDDDESQRFPVCDLMQEFEKVSVQNSHENTEEQHPTEDDNLSCSSEDYFTADDDEVDEGQRSPSLVSSRRHVEVDSCSSSGSSFKSTHSAFELLTHTRRSFILGDSPSKLDNEVLVALTDVDVDSHSYPNISKWKKKVLSHPSSLRQSWPAVSRVTGDAVSSSSVSPAAFRSSTHLNLQQFIFSPLSRL</sequence>
<dbReference type="AlphaFoldDB" id="A0A5A9N5U5"/>
<dbReference type="FunFam" id="1.25.40.20:FF:000072">
    <property type="entry name" value="Ankyrin repeat and LEM domain containing 2"/>
    <property type="match status" value="1"/>
</dbReference>
<keyword evidence="3" id="KW-0132">Cell division</keyword>
<gene>
    <name evidence="9" type="ORF">E1301_Tti024003</name>
</gene>
<evidence type="ECO:0000256" key="7">
    <source>
        <dbReference type="SAM" id="MobiDB-lite"/>
    </source>
</evidence>
<dbReference type="Proteomes" id="UP000324632">
    <property type="component" value="Chromosome 23"/>
</dbReference>
<evidence type="ECO:0000313" key="9">
    <source>
        <dbReference type="EMBL" id="KAA0704421.1"/>
    </source>
</evidence>
<keyword evidence="10" id="KW-1185">Reference proteome</keyword>
<comment type="similarity">
    <text evidence="2">Belongs to the ANKLE2 family.</text>
</comment>
<feature type="region of interest" description="Disordered" evidence="7">
    <location>
        <begin position="553"/>
        <end position="597"/>
    </location>
</feature>
<dbReference type="GO" id="GO:0051721">
    <property type="term" value="F:protein phosphatase 2A binding"/>
    <property type="evidence" value="ECO:0007669"/>
    <property type="project" value="TreeGrafter"/>
</dbReference>
<dbReference type="PROSITE" id="PS50954">
    <property type="entry name" value="LEM"/>
    <property type="match status" value="1"/>
</dbReference>
<dbReference type="GO" id="GO:0007399">
    <property type="term" value="P:nervous system development"/>
    <property type="evidence" value="ECO:0007669"/>
    <property type="project" value="UniProtKB-ARBA"/>
</dbReference>
<dbReference type="InterPro" id="IPR056237">
    <property type="entry name" value="ANKLE2_3rd"/>
</dbReference>
<name>A0A5A9N5U5_9TELE</name>
<feature type="domain" description="LEM" evidence="8">
    <location>
        <begin position="5"/>
        <end position="49"/>
    </location>
</feature>
<comment type="caution">
    <text evidence="9">The sequence shown here is derived from an EMBL/GenBank/DDBJ whole genome shotgun (WGS) entry which is preliminary data.</text>
</comment>